<dbReference type="AlphaFoldDB" id="A0A2G2YDH4"/>
<evidence type="ECO:0000313" key="2">
    <source>
        <dbReference type="Proteomes" id="UP000222542"/>
    </source>
</evidence>
<dbReference type="Proteomes" id="UP000222542">
    <property type="component" value="Unassembled WGS sequence"/>
</dbReference>
<evidence type="ECO:0000313" key="1">
    <source>
        <dbReference type="EMBL" id="PHT67790.1"/>
    </source>
</evidence>
<comment type="caution">
    <text evidence="1">The sequence shown here is derived from an EMBL/GenBank/DDBJ whole genome shotgun (WGS) entry which is preliminary data.</text>
</comment>
<sequence>MNKVLKGKEDVTIETDPYDVNDFSEYTELSIKKLEEEIQNQIEVSIIKELTTKMNEVLKEKEDVTIEKNPYDVNDLAYMKKEKPKQARKVMKVNLGGEGSISNVSQPFIR</sequence>
<gene>
    <name evidence="1" type="ORF">T459_27277</name>
</gene>
<dbReference type="Gramene" id="PHT67790">
    <property type="protein sequence ID" value="PHT67790"/>
    <property type="gene ID" value="T459_27277"/>
</dbReference>
<keyword evidence="2" id="KW-1185">Reference proteome</keyword>
<protein>
    <submittedName>
        <fullName evidence="1">Uncharacterized protein</fullName>
    </submittedName>
</protein>
<reference evidence="1 2" key="1">
    <citation type="journal article" date="2014" name="Nat. Genet.">
        <title>Genome sequence of the hot pepper provides insights into the evolution of pungency in Capsicum species.</title>
        <authorList>
            <person name="Kim S."/>
            <person name="Park M."/>
            <person name="Yeom S.I."/>
            <person name="Kim Y.M."/>
            <person name="Lee J.M."/>
            <person name="Lee H.A."/>
            <person name="Seo E."/>
            <person name="Choi J."/>
            <person name="Cheong K."/>
            <person name="Kim K.T."/>
            <person name="Jung K."/>
            <person name="Lee G.W."/>
            <person name="Oh S.K."/>
            <person name="Bae C."/>
            <person name="Kim S.B."/>
            <person name="Lee H.Y."/>
            <person name="Kim S.Y."/>
            <person name="Kim M.S."/>
            <person name="Kang B.C."/>
            <person name="Jo Y.D."/>
            <person name="Yang H.B."/>
            <person name="Jeong H.J."/>
            <person name="Kang W.H."/>
            <person name="Kwon J.K."/>
            <person name="Shin C."/>
            <person name="Lim J.Y."/>
            <person name="Park J.H."/>
            <person name="Huh J.H."/>
            <person name="Kim J.S."/>
            <person name="Kim B.D."/>
            <person name="Cohen O."/>
            <person name="Paran I."/>
            <person name="Suh M.C."/>
            <person name="Lee S.B."/>
            <person name="Kim Y.K."/>
            <person name="Shin Y."/>
            <person name="Noh S.J."/>
            <person name="Park J."/>
            <person name="Seo Y.S."/>
            <person name="Kwon S.Y."/>
            <person name="Kim H.A."/>
            <person name="Park J.M."/>
            <person name="Kim H.J."/>
            <person name="Choi S.B."/>
            <person name="Bosland P.W."/>
            <person name="Reeves G."/>
            <person name="Jo S.H."/>
            <person name="Lee B.W."/>
            <person name="Cho H.T."/>
            <person name="Choi H.S."/>
            <person name="Lee M.S."/>
            <person name="Yu Y."/>
            <person name="Do Choi Y."/>
            <person name="Park B.S."/>
            <person name="van Deynze A."/>
            <person name="Ashrafi H."/>
            <person name="Hill T."/>
            <person name="Kim W.T."/>
            <person name="Pai H.S."/>
            <person name="Ahn H.K."/>
            <person name="Yeam I."/>
            <person name="Giovannoni J.J."/>
            <person name="Rose J.K."/>
            <person name="Sorensen I."/>
            <person name="Lee S.J."/>
            <person name="Kim R.W."/>
            <person name="Choi I.Y."/>
            <person name="Choi B.S."/>
            <person name="Lim J.S."/>
            <person name="Lee Y.H."/>
            <person name="Choi D."/>
        </authorList>
    </citation>
    <scope>NUCLEOTIDE SEQUENCE [LARGE SCALE GENOMIC DNA]</scope>
    <source>
        <strain evidence="2">cv. CM334</strain>
    </source>
</reference>
<name>A0A2G2YDH4_CAPAN</name>
<proteinExistence type="predicted"/>
<dbReference type="EMBL" id="AYRZ02000011">
    <property type="protein sequence ID" value="PHT67790.1"/>
    <property type="molecule type" value="Genomic_DNA"/>
</dbReference>
<accession>A0A2G2YDH4</accession>
<organism evidence="1 2">
    <name type="scientific">Capsicum annuum</name>
    <name type="common">Capsicum pepper</name>
    <dbReference type="NCBI Taxonomy" id="4072"/>
    <lineage>
        <taxon>Eukaryota</taxon>
        <taxon>Viridiplantae</taxon>
        <taxon>Streptophyta</taxon>
        <taxon>Embryophyta</taxon>
        <taxon>Tracheophyta</taxon>
        <taxon>Spermatophyta</taxon>
        <taxon>Magnoliopsida</taxon>
        <taxon>eudicotyledons</taxon>
        <taxon>Gunneridae</taxon>
        <taxon>Pentapetalae</taxon>
        <taxon>asterids</taxon>
        <taxon>lamiids</taxon>
        <taxon>Solanales</taxon>
        <taxon>Solanaceae</taxon>
        <taxon>Solanoideae</taxon>
        <taxon>Capsiceae</taxon>
        <taxon>Capsicum</taxon>
    </lineage>
</organism>
<reference evidence="1 2" key="2">
    <citation type="journal article" date="2017" name="Genome Biol.">
        <title>New reference genome sequences of hot pepper reveal the massive evolution of plant disease-resistance genes by retroduplication.</title>
        <authorList>
            <person name="Kim S."/>
            <person name="Park J."/>
            <person name="Yeom S.I."/>
            <person name="Kim Y.M."/>
            <person name="Seo E."/>
            <person name="Kim K.T."/>
            <person name="Kim M.S."/>
            <person name="Lee J.M."/>
            <person name="Cheong K."/>
            <person name="Shin H.S."/>
            <person name="Kim S.B."/>
            <person name="Han K."/>
            <person name="Lee J."/>
            <person name="Park M."/>
            <person name="Lee H.A."/>
            <person name="Lee H.Y."/>
            <person name="Lee Y."/>
            <person name="Oh S."/>
            <person name="Lee J.H."/>
            <person name="Choi E."/>
            <person name="Choi E."/>
            <person name="Lee S.E."/>
            <person name="Jeon J."/>
            <person name="Kim H."/>
            <person name="Choi G."/>
            <person name="Song H."/>
            <person name="Lee J."/>
            <person name="Lee S.C."/>
            <person name="Kwon J.K."/>
            <person name="Lee H.Y."/>
            <person name="Koo N."/>
            <person name="Hong Y."/>
            <person name="Kim R.W."/>
            <person name="Kang W.H."/>
            <person name="Huh J.H."/>
            <person name="Kang B.C."/>
            <person name="Yang T.J."/>
            <person name="Lee Y.H."/>
            <person name="Bennetzen J.L."/>
            <person name="Choi D."/>
        </authorList>
    </citation>
    <scope>NUCLEOTIDE SEQUENCE [LARGE SCALE GENOMIC DNA]</scope>
    <source>
        <strain evidence="2">cv. CM334</strain>
    </source>
</reference>